<dbReference type="AlphaFoldDB" id="A0A0F4G7V7"/>
<keyword evidence="5" id="KW-0819">tRNA processing</keyword>
<dbReference type="GO" id="GO:0102266">
    <property type="term" value="F:tRNA-dihydrouridine20a synthase activity"/>
    <property type="evidence" value="ECO:0007669"/>
    <property type="project" value="EnsemblFungi"/>
</dbReference>
<comment type="catalytic activity">
    <reaction evidence="8">
        <text>a 5,6-dihydrouridine in mRNA + NAD(+) = a uridine in mRNA + NADH + H(+)</text>
        <dbReference type="Rhea" id="RHEA:69851"/>
        <dbReference type="Rhea" id="RHEA-COMP:14658"/>
        <dbReference type="Rhea" id="RHEA-COMP:17789"/>
        <dbReference type="ChEBI" id="CHEBI:15378"/>
        <dbReference type="ChEBI" id="CHEBI:57540"/>
        <dbReference type="ChEBI" id="CHEBI:57945"/>
        <dbReference type="ChEBI" id="CHEBI:65315"/>
        <dbReference type="ChEBI" id="CHEBI:74443"/>
    </reaction>
    <physiologicalReaction direction="right-to-left" evidence="8">
        <dbReference type="Rhea" id="RHEA:69853"/>
    </physiologicalReaction>
</comment>
<evidence type="ECO:0000256" key="6">
    <source>
        <dbReference type="ARBA" id="ARBA00023002"/>
    </source>
</evidence>
<evidence type="ECO:0000256" key="3">
    <source>
        <dbReference type="ARBA" id="ARBA00022643"/>
    </source>
</evidence>
<dbReference type="OrthoDB" id="9977870at2759"/>
<dbReference type="GO" id="GO:0050660">
    <property type="term" value="F:flavin adenine dinucleotide binding"/>
    <property type="evidence" value="ECO:0007669"/>
    <property type="project" value="InterPro"/>
</dbReference>
<keyword evidence="2" id="KW-0285">Flavoprotein</keyword>
<protein>
    <submittedName>
        <fullName evidence="11">tRNA-dihydrouridine synthase 4 like protein</fullName>
    </submittedName>
</protein>
<dbReference type="Proteomes" id="UP000033647">
    <property type="component" value="Unassembled WGS sequence"/>
</dbReference>
<evidence type="ECO:0000313" key="11">
    <source>
        <dbReference type="EMBL" id="KJX92345.1"/>
    </source>
</evidence>
<dbReference type="Gene3D" id="3.20.20.70">
    <property type="entry name" value="Aldolase class I"/>
    <property type="match status" value="1"/>
</dbReference>
<dbReference type="PANTHER" id="PTHR11082:SF31">
    <property type="entry name" value="TRNA-DIHYDROURIDINE(20A_20B) SYNTHASE [NAD(P)+]-LIKE"/>
    <property type="match status" value="1"/>
</dbReference>
<dbReference type="STRING" id="1047168.A0A0F4G7V7"/>
<keyword evidence="3" id="KW-0288">FMN</keyword>
<keyword evidence="6" id="KW-0560">Oxidoreductase</keyword>
<feature type="domain" description="DUS-like FMN-binding" evidence="10">
    <location>
        <begin position="32"/>
        <end position="312"/>
    </location>
</feature>
<dbReference type="EMBL" id="LAFY01005820">
    <property type="protein sequence ID" value="KJX92345.1"/>
    <property type="molecule type" value="Genomic_DNA"/>
</dbReference>
<evidence type="ECO:0000256" key="7">
    <source>
        <dbReference type="ARBA" id="ARBA00045934"/>
    </source>
</evidence>
<dbReference type="CDD" id="cd02801">
    <property type="entry name" value="DUS_like_FMN"/>
    <property type="match status" value="1"/>
</dbReference>
<sequence>MMGSIDGGRKRPRVLDLFEAAKIEGRPLNISAPMVRYSKLPFRLLARQYGTDITYVPMMLAHEFIRSHIARDADFTTHPLERERTSDGRDHAVIAQFASSDPIEFARAAEMIAPWVDGVDLNCGCPQSWAIKEGIGCSLMEKPELMAAIIRAAKDVLPPEKSVSCKIRVHKDLSKTIKLVQVVQQAGVDFITVHGRTRSQRSSTPPDYSAILSLRPHINMPLVANGDAYTLSDVSKIASLTSADGVMAARGILENPAMFADHDISPVECAKDFIEWAVRCPIPFSLVLHHVGEITARMPGMNKKEKKALQECQDLMGLIDFIDDRWGKSR</sequence>
<name>A0A0F4G7V7_9PEZI</name>
<evidence type="ECO:0000259" key="10">
    <source>
        <dbReference type="Pfam" id="PF01207"/>
    </source>
</evidence>
<evidence type="ECO:0000256" key="9">
    <source>
        <dbReference type="ARBA" id="ARBA00049447"/>
    </source>
</evidence>
<dbReference type="GO" id="GO:0106414">
    <property type="term" value="F:mRNA dihydrouridine synthase activity"/>
    <property type="evidence" value="ECO:0007669"/>
    <property type="project" value="RHEA"/>
</dbReference>
<evidence type="ECO:0000313" key="12">
    <source>
        <dbReference type="Proteomes" id="UP000033647"/>
    </source>
</evidence>
<proteinExistence type="predicted"/>
<comment type="catalytic activity">
    <reaction evidence="9">
        <text>a 5,6-dihydrouridine in mRNA + NADP(+) = a uridine in mRNA + NADPH + H(+)</text>
        <dbReference type="Rhea" id="RHEA:69855"/>
        <dbReference type="Rhea" id="RHEA-COMP:14658"/>
        <dbReference type="Rhea" id="RHEA-COMP:17789"/>
        <dbReference type="ChEBI" id="CHEBI:15378"/>
        <dbReference type="ChEBI" id="CHEBI:57783"/>
        <dbReference type="ChEBI" id="CHEBI:58349"/>
        <dbReference type="ChEBI" id="CHEBI:65315"/>
        <dbReference type="ChEBI" id="CHEBI:74443"/>
    </reaction>
    <physiologicalReaction direction="right-to-left" evidence="9">
        <dbReference type="Rhea" id="RHEA:69857"/>
    </physiologicalReaction>
</comment>
<dbReference type="InterPro" id="IPR013785">
    <property type="entry name" value="Aldolase_TIM"/>
</dbReference>
<dbReference type="InterPro" id="IPR018517">
    <property type="entry name" value="tRNA_hU_synthase_CS"/>
</dbReference>
<dbReference type="GO" id="GO:0102267">
    <property type="term" value="F:tRNA-dihydrouridine20b synthase activity"/>
    <property type="evidence" value="ECO:0007669"/>
    <property type="project" value="EnsemblFungi"/>
</dbReference>
<dbReference type="GO" id="GO:0006397">
    <property type="term" value="P:mRNA processing"/>
    <property type="evidence" value="ECO:0007669"/>
    <property type="project" value="UniProtKB-KW"/>
</dbReference>
<dbReference type="PROSITE" id="PS01136">
    <property type="entry name" value="UPF0034"/>
    <property type="match status" value="1"/>
</dbReference>
<comment type="function">
    <text evidence="7">Catalyzes the synthesis of dihydrouridine, a modified base found in the D-loop of most tRNAs. Specifically modifies U47 in cytoplasmic tRNAs. Catalyzes the synthesis of dihydrouridine in some mRNAs, thereby affecting their translation.</text>
</comment>
<keyword evidence="4" id="KW-0507">mRNA processing</keyword>
<evidence type="ECO:0000256" key="5">
    <source>
        <dbReference type="ARBA" id="ARBA00022694"/>
    </source>
</evidence>
<evidence type="ECO:0000256" key="1">
    <source>
        <dbReference type="ARBA" id="ARBA00001917"/>
    </source>
</evidence>
<evidence type="ECO:0000256" key="2">
    <source>
        <dbReference type="ARBA" id="ARBA00022630"/>
    </source>
</evidence>
<dbReference type="InterPro" id="IPR035587">
    <property type="entry name" value="DUS-like_FMN-bd"/>
</dbReference>
<accession>A0A0F4G7V7</accession>
<dbReference type="PANTHER" id="PTHR11082">
    <property type="entry name" value="TRNA-DIHYDROURIDINE SYNTHASE"/>
    <property type="match status" value="1"/>
</dbReference>
<dbReference type="SUPFAM" id="SSF51395">
    <property type="entry name" value="FMN-linked oxidoreductases"/>
    <property type="match status" value="1"/>
</dbReference>
<organism evidence="11 12">
    <name type="scientific">Zymoseptoria brevis</name>
    <dbReference type="NCBI Taxonomy" id="1047168"/>
    <lineage>
        <taxon>Eukaryota</taxon>
        <taxon>Fungi</taxon>
        <taxon>Dikarya</taxon>
        <taxon>Ascomycota</taxon>
        <taxon>Pezizomycotina</taxon>
        <taxon>Dothideomycetes</taxon>
        <taxon>Dothideomycetidae</taxon>
        <taxon>Mycosphaerellales</taxon>
        <taxon>Mycosphaerellaceae</taxon>
        <taxon>Zymoseptoria</taxon>
    </lineage>
</organism>
<evidence type="ECO:0000256" key="8">
    <source>
        <dbReference type="ARBA" id="ARBA00048342"/>
    </source>
</evidence>
<keyword evidence="12" id="KW-1185">Reference proteome</keyword>
<gene>
    <name evidence="11" type="ORF">TI39_contig5865g00002</name>
</gene>
<reference evidence="11 12" key="1">
    <citation type="submission" date="2015-03" db="EMBL/GenBank/DDBJ databases">
        <title>RNA-seq based gene annotation and comparative genomics of four Zymoseptoria species reveal species-specific pathogenicity related genes and transposable element activity.</title>
        <authorList>
            <person name="Grandaubert J."/>
            <person name="Bhattacharyya A."/>
            <person name="Stukenbrock E.H."/>
        </authorList>
    </citation>
    <scope>NUCLEOTIDE SEQUENCE [LARGE SCALE GENOMIC DNA]</scope>
    <source>
        <strain evidence="11 12">Zb18110</strain>
    </source>
</reference>
<comment type="caution">
    <text evidence="11">The sequence shown here is derived from an EMBL/GenBank/DDBJ whole genome shotgun (WGS) entry which is preliminary data.</text>
</comment>
<dbReference type="Pfam" id="PF01207">
    <property type="entry name" value="Dus"/>
    <property type="match status" value="1"/>
</dbReference>
<comment type="cofactor">
    <cofactor evidence="1">
        <name>FMN</name>
        <dbReference type="ChEBI" id="CHEBI:58210"/>
    </cofactor>
</comment>
<evidence type="ECO:0000256" key="4">
    <source>
        <dbReference type="ARBA" id="ARBA00022664"/>
    </source>
</evidence>